<dbReference type="Pfam" id="PF04289">
    <property type="entry name" value="DUF447_N"/>
    <property type="match status" value="1"/>
</dbReference>
<sequence>MERLVLEGLVTTIGGDGQVNVAPMGPLVDRQFRSFVLRPFQTSRTFENLRRGSPLVVHVTDDVELLAAAAIGAATDALIGPTTRCSQTGGVILQNACRWYALQVKQLDDAAERATIECDVVAAGRKRDFFGLNRALHAVVEAAILATRVDFLPLAEIQADLQRLQPLVQKTGGAAEQRAFQQICDYVAAAQSRTGD</sequence>
<dbReference type="Gene3D" id="1.20.58.290">
    <property type="entry name" value="Hypothetical membrane protein ta0354_69_121"/>
    <property type="match status" value="1"/>
</dbReference>
<dbReference type="STRING" id="314230.DSM3645_27011"/>
<organism evidence="3 4">
    <name type="scientific">Blastopirellula marina DSM 3645</name>
    <dbReference type="NCBI Taxonomy" id="314230"/>
    <lineage>
        <taxon>Bacteria</taxon>
        <taxon>Pseudomonadati</taxon>
        <taxon>Planctomycetota</taxon>
        <taxon>Planctomycetia</taxon>
        <taxon>Pirellulales</taxon>
        <taxon>Pirellulaceae</taxon>
        <taxon>Blastopirellula</taxon>
    </lineage>
</organism>
<feature type="domain" description="DUF447" evidence="2">
    <location>
        <begin position="133"/>
        <end position="184"/>
    </location>
</feature>
<dbReference type="RefSeq" id="WP_002653296.1">
    <property type="nucleotide sequence ID" value="NZ_CH672376.1"/>
</dbReference>
<dbReference type="InterPro" id="IPR049288">
    <property type="entry name" value="DUF447_C"/>
</dbReference>
<accession>A3ZZV8</accession>
<protein>
    <recommendedName>
        <fullName evidence="5">DUF447 family protein</fullName>
    </recommendedName>
</protein>
<gene>
    <name evidence="3" type="ORF">DSM3645_27011</name>
</gene>
<evidence type="ECO:0000313" key="3">
    <source>
        <dbReference type="EMBL" id="EAQ77899.1"/>
    </source>
</evidence>
<dbReference type="AlphaFoldDB" id="A3ZZV8"/>
<proteinExistence type="predicted"/>
<reference evidence="3 4" key="1">
    <citation type="submission" date="2006-02" db="EMBL/GenBank/DDBJ databases">
        <authorList>
            <person name="Amann R."/>
            <person name="Ferriera S."/>
            <person name="Johnson J."/>
            <person name="Kravitz S."/>
            <person name="Halpern A."/>
            <person name="Remington K."/>
            <person name="Beeson K."/>
            <person name="Tran B."/>
            <person name="Rogers Y.-H."/>
            <person name="Friedman R."/>
            <person name="Venter J.C."/>
        </authorList>
    </citation>
    <scope>NUCLEOTIDE SEQUENCE [LARGE SCALE GENOMIC DNA]</scope>
    <source>
        <strain evidence="3 4">DSM 3645</strain>
    </source>
</reference>
<dbReference type="EMBL" id="AANZ01000026">
    <property type="protein sequence ID" value="EAQ77899.1"/>
    <property type="molecule type" value="Genomic_DNA"/>
</dbReference>
<evidence type="ECO:0000313" key="4">
    <source>
        <dbReference type="Proteomes" id="UP000004358"/>
    </source>
</evidence>
<evidence type="ECO:0000259" key="2">
    <source>
        <dbReference type="Pfam" id="PF20766"/>
    </source>
</evidence>
<dbReference type="Proteomes" id="UP000004358">
    <property type="component" value="Unassembled WGS sequence"/>
</dbReference>
<dbReference type="HOGENOM" id="CLU_110565_1_0_0"/>
<comment type="caution">
    <text evidence="3">The sequence shown here is derived from an EMBL/GenBank/DDBJ whole genome shotgun (WGS) entry which is preliminary data.</text>
</comment>
<dbReference type="Gene3D" id="2.30.110.10">
    <property type="entry name" value="Electron Transport, Fmn-binding Protein, Chain A"/>
    <property type="match status" value="1"/>
</dbReference>
<dbReference type="InterPro" id="IPR012349">
    <property type="entry name" value="Split_barrel_FMN-bd"/>
</dbReference>
<dbReference type="eggNOG" id="COG2457">
    <property type="taxonomic scope" value="Bacteria"/>
</dbReference>
<evidence type="ECO:0000259" key="1">
    <source>
        <dbReference type="Pfam" id="PF04289"/>
    </source>
</evidence>
<name>A3ZZV8_9BACT</name>
<dbReference type="SUPFAM" id="SSF50475">
    <property type="entry name" value="FMN-binding split barrel"/>
    <property type="match status" value="1"/>
</dbReference>
<evidence type="ECO:0008006" key="5">
    <source>
        <dbReference type="Google" id="ProtNLM"/>
    </source>
</evidence>
<dbReference type="InterPro" id="IPR007386">
    <property type="entry name" value="DUF447_N"/>
</dbReference>
<dbReference type="Pfam" id="PF20766">
    <property type="entry name" value="DUF447_C"/>
    <property type="match status" value="1"/>
</dbReference>
<feature type="domain" description="DUF447" evidence="1">
    <location>
        <begin position="7"/>
        <end position="124"/>
    </location>
</feature>